<keyword evidence="1" id="KW-0732">Signal</keyword>
<evidence type="ECO:0000313" key="3">
    <source>
        <dbReference type="Proteomes" id="UP001620645"/>
    </source>
</evidence>
<dbReference type="Proteomes" id="UP001620645">
    <property type="component" value="Unassembled WGS sequence"/>
</dbReference>
<reference evidence="2 3" key="1">
    <citation type="submission" date="2024-10" db="EMBL/GenBank/DDBJ databases">
        <authorList>
            <person name="Kim D."/>
        </authorList>
    </citation>
    <scope>NUCLEOTIDE SEQUENCE [LARGE SCALE GENOMIC DNA]</scope>
    <source>
        <strain evidence="2">Taebaek</strain>
    </source>
</reference>
<evidence type="ECO:0000313" key="2">
    <source>
        <dbReference type="EMBL" id="KAL3075154.1"/>
    </source>
</evidence>
<protein>
    <submittedName>
        <fullName evidence="2">Uncharacterized protein</fullName>
    </submittedName>
</protein>
<evidence type="ECO:0000256" key="1">
    <source>
        <dbReference type="SAM" id="SignalP"/>
    </source>
</evidence>
<dbReference type="AlphaFoldDB" id="A0ABD2I3T9"/>
<sequence length="257" mass="29207">MLVSPFVPKLLISSFILISVLLLCQTVTVAAASATVIIQAYCTAGGGAGTPLDAVAIYAKTRKRFDNCEKLGYLVETVETNDPNAFYFTFTLHKYVNVGEKENHEQNVKCVDHAEAKDPKLEQLFLEMKKELEQLYLEIKKVEQKFDAYIYNKEKMEEIVPKMEDVVPKMEEVVPKMEEVVPKMEEVVPKMEEVVPKMEDVVPKMEEVVPKMEEIVSNKCSTAAHEENELNTKMETKLNILNNGKHGLNNMKMMGRK</sequence>
<dbReference type="EMBL" id="JBICCN010000355">
    <property type="protein sequence ID" value="KAL3075154.1"/>
    <property type="molecule type" value="Genomic_DNA"/>
</dbReference>
<feature type="signal peptide" evidence="1">
    <location>
        <begin position="1"/>
        <end position="31"/>
    </location>
</feature>
<dbReference type="Gene3D" id="1.20.1480.30">
    <property type="entry name" value="Designed four-helix bundle protein"/>
    <property type="match status" value="1"/>
</dbReference>
<feature type="chain" id="PRO_5044764459" evidence="1">
    <location>
        <begin position="32"/>
        <end position="257"/>
    </location>
</feature>
<keyword evidence="3" id="KW-1185">Reference proteome</keyword>
<comment type="caution">
    <text evidence="2">The sequence shown here is derived from an EMBL/GenBank/DDBJ whole genome shotgun (WGS) entry which is preliminary data.</text>
</comment>
<accession>A0ABD2I3T9</accession>
<organism evidence="2 3">
    <name type="scientific">Heterodera schachtii</name>
    <name type="common">Sugarbeet cyst nematode worm</name>
    <name type="synonym">Tylenchus schachtii</name>
    <dbReference type="NCBI Taxonomy" id="97005"/>
    <lineage>
        <taxon>Eukaryota</taxon>
        <taxon>Metazoa</taxon>
        <taxon>Ecdysozoa</taxon>
        <taxon>Nematoda</taxon>
        <taxon>Chromadorea</taxon>
        <taxon>Rhabditida</taxon>
        <taxon>Tylenchina</taxon>
        <taxon>Tylenchomorpha</taxon>
        <taxon>Tylenchoidea</taxon>
        <taxon>Heteroderidae</taxon>
        <taxon>Heteroderinae</taxon>
        <taxon>Heterodera</taxon>
    </lineage>
</organism>
<name>A0ABD2I3T9_HETSC</name>
<proteinExistence type="predicted"/>
<gene>
    <name evidence="2" type="ORF">niasHS_013377</name>
</gene>